<dbReference type="STRING" id="169427.SAMN05192548_105734"/>
<name>A0A1M6XMG7_9BURK</name>
<evidence type="ECO:0000313" key="2">
    <source>
        <dbReference type="EMBL" id="SHL07096.1"/>
    </source>
</evidence>
<evidence type="ECO:0000313" key="3">
    <source>
        <dbReference type="Proteomes" id="UP000184395"/>
    </source>
</evidence>
<accession>A0A1M6XMG7</accession>
<dbReference type="RefSeq" id="WP_073432336.1">
    <property type="nucleotide sequence ID" value="NZ_CADFGY010000049.1"/>
</dbReference>
<dbReference type="AlphaFoldDB" id="A0A1M6XMG7"/>
<proteinExistence type="predicted"/>
<gene>
    <name evidence="2" type="ORF">SAMN05192548_105734</name>
</gene>
<dbReference type="OrthoDB" id="9134897at2"/>
<evidence type="ECO:0000256" key="1">
    <source>
        <dbReference type="SAM" id="MobiDB-lite"/>
    </source>
</evidence>
<evidence type="ECO:0008006" key="4">
    <source>
        <dbReference type="Google" id="ProtNLM"/>
    </source>
</evidence>
<sequence length="216" mass="23632">MAEALEQFVKKADYARMHGWHRSYVNKLQREGRVVLSDDGTRVDWAATDRLIGDTSDPSKLGVADRWSEHRQERDGGVGRAVTAAAAQPLPDRPNGSMSGSSSGSSGGATGGFHHWREQREMEAALRARHERELREGTLVEASAVLDAADRLARHVRDRMLMVPGRIHLQVAAESDPAKVLQMLEREVRECVSKLAAQVSGMSDLGGIGDMPDGKQ</sequence>
<feature type="compositionally biased region" description="Basic and acidic residues" evidence="1">
    <location>
        <begin position="66"/>
        <end position="77"/>
    </location>
</feature>
<feature type="region of interest" description="Disordered" evidence="1">
    <location>
        <begin position="54"/>
        <end position="113"/>
    </location>
</feature>
<protein>
    <recommendedName>
        <fullName evidence="4">Terminase small subunit</fullName>
    </recommendedName>
</protein>
<dbReference type="EMBL" id="FRAB01000057">
    <property type="protein sequence ID" value="SHL07096.1"/>
    <property type="molecule type" value="Genomic_DNA"/>
</dbReference>
<dbReference type="Proteomes" id="UP000184395">
    <property type="component" value="Unassembled WGS sequence"/>
</dbReference>
<reference evidence="2 3" key="1">
    <citation type="submission" date="2016-11" db="EMBL/GenBank/DDBJ databases">
        <authorList>
            <person name="Jaros S."/>
            <person name="Januszkiewicz K."/>
            <person name="Wedrychowicz H."/>
        </authorList>
    </citation>
    <scope>NUCLEOTIDE SEQUENCE [LARGE SCALE GENOMIC DNA]</scope>
    <source>
        <strain evidence="2 3">LMG 20594</strain>
    </source>
</reference>
<organism evidence="2 3">
    <name type="scientific">Paraburkholderia terricola</name>
    <dbReference type="NCBI Taxonomy" id="169427"/>
    <lineage>
        <taxon>Bacteria</taxon>
        <taxon>Pseudomonadati</taxon>
        <taxon>Pseudomonadota</taxon>
        <taxon>Betaproteobacteria</taxon>
        <taxon>Burkholderiales</taxon>
        <taxon>Burkholderiaceae</taxon>
        <taxon>Paraburkholderia</taxon>
    </lineage>
</organism>